<dbReference type="PANTHER" id="PTHR47679">
    <property type="entry name" value="PROTEIN TORNADO 1"/>
    <property type="match status" value="1"/>
</dbReference>
<feature type="coiled-coil region" evidence="1">
    <location>
        <begin position="212"/>
        <end position="257"/>
    </location>
</feature>
<dbReference type="EMBL" id="MCFF01000054">
    <property type="protein sequence ID" value="ORZ04841.1"/>
    <property type="molecule type" value="Genomic_DNA"/>
</dbReference>
<gene>
    <name evidence="2" type="ORF">BCR41DRAFT_389816</name>
</gene>
<dbReference type="GeneID" id="33570007"/>
<evidence type="ECO:0000313" key="2">
    <source>
        <dbReference type="EMBL" id="ORZ04841.1"/>
    </source>
</evidence>
<keyword evidence="1" id="KW-0175">Coiled coil</keyword>
<organism evidence="2 3">
    <name type="scientific">Lobosporangium transversale</name>
    <dbReference type="NCBI Taxonomy" id="64571"/>
    <lineage>
        <taxon>Eukaryota</taxon>
        <taxon>Fungi</taxon>
        <taxon>Fungi incertae sedis</taxon>
        <taxon>Mucoromycota</taxon>
        <taxon>Mortierellomycotina</taxon>
        <taxon>Mortierellomycetes</taxon>
        <taxon>Mortierellales</taxon>
        <taxon>Mortierellaceae</taxon>
        <taxon>Lobosporangium</taxon>
    </lineage>
</organism>
<dbReference type="RefSeq" id="XP_021876778.1">
    <property type="nucleotide sequence ID" value="XM_022028164.1"/>
</dbReference>
<reference evidence="2 3" key="1">
    <citation type="submission" date="2016-07" db="EMBL/GenBank/DDBJ databases">
        <title>Pervasive Adenine N6-methylation of Active Genes in Fungi.</title>
        <authorList>
            <consortium name="DOE Joint Genome Institute"/>
            <person name="Mondo S.J."/>
            <person name="Dannebaum R.O."/>
            <person name="Kuo R.C."/>
            <person name="Labutti K."/>
            <person name="Haridas S."/>
            <person name="Kuo A."/>
            <person name="Salamov A."/>
            <person name="Ahrendt S.R."/>
            <person name="Lipzen A."/>
            <person name="Sullivan W."/>
            <person name="Andreopoulos W.B."/>
            <person name="Clum A."/>
            <person name="Lindquist E."/>
            <person name="Daum C."/>
            <person name="Ramamoorthy G.K."/>
            <person name="Gryganskyi A."/>
            <person name="Culley D."/>
            <person name="Magnuson J.K."/>
            <person name="James T.Y."/>
            <person name="O'Malley M.A."/>
            <person name="Stajich J.E."/>
            <person name="Spatafora J.W."/>
            <person name="Visel A."/>
            <person name="Grigoriev I.V."/>
        </authorList>
    </citation>
    <scope>NUCLEOTIDE SEQUENCE [LARGE SCALE GENOMIC DNA]</scope>
    <source>
        <strain evidence="2 3">NRRL 3116</strain>
    </source>
</reference>
<comment type="caution">
    <text evidence="2">The sequence shown here is derived from an EMBL/GenBank/DDBJ whole genome shotgun (WGS) entry which is preliminary data.</text>
</comment>
<dbReference type="OrthoDB" id="546350at2759"/>
<proteinExistence type="predicted"/>
<dbReference type="AlphaFoldDB" id="A0A1Y2G9H1"/>
<accession>A0A1Y2G9H1</accession>
<keyword evidence="3" id="KW-1185">Reference proteome</keyword>
<protein>
    <submittedName>
        <fullName evidence="2">Uncharacterized protein</fullName>
    </submittedName>
</protein>
<evidence type="ECO:0000313" key="3">
    <source>
        <dbReference type="Proteomes" id="UP000193648"/>
    </source>
</evidence>
<sequence length="1218" mass="138651">MTFAETTTLPQQGFRAVSASDLRPLSDAVFYIQTRIDTDTGQHVFMWKDIQRVFSNAKYLLDGTLVVPFMTNQCYEDLDPLRVQYRPGVVLDIVVGASEHTNFTSKTTLLHGDVFTRTLSAEAVTSPISKQVEELSISDKAPEENRLIALSSDMDAGARSSFHEYSRIYNSYFQAIALGQKHQAEIMAQEARNIQDAMTVHFSHQKIESERNLALQQEVIRMQKQMEQAMQRNKEELLLMQQKLDENQQKMMQLQKQALDRLAIVQNRVQALITQTYELHEYPIPRLFIVLPKPTERLNILAKPFAKQFRLFFLCECGDHTKTPGSSIPHHIHLAKHEGYDISQPTEFFEKYGSYVLTLLQILKYGVLAAGIVLPPLAQLDISEWLDIVKDVIGTSGHSIEALVDESISYIQNKQDIDETLDIFEDETIFEKAKVLEGADLRQLQSFLQIYDKGRTLGNLYRIVTPEGHVKWVCFDHYRENYRESAVQRFKEVVAANRGDYDEQHGSIKLCLESPIQARQFYEAMIQARGIQELSIQFGWDATMDELRDFTTAAITSNIVCVSVDGKSLKRPALDVVNRNRRFNPLVQLISNGSIQSMKLEGIEGLFSRVNIPTFTEAPRLRNLDLIGIDFTTPSAVSRLKSLLTCCRNLVELTLGTFEIGTTPKNLLDDNLPLFQTLKSLEIRYGSGTLRNKYSEGIILETTLEFYRPMRICNDYSANLERGRPTDPIPSEEKPEGFQLYLLNIISDNPKITTILLSNVYDYHRVTEMIVTARERMISLKGSCALESLTIMYHTGSKNFILLDVKCLDISDSQSLEVNTDFTLFTTVPWLGYDVEAMLCFLKHLGPFAKNLFFTSSCTFNDDMALALDESTEANGSKLSILDVDCRSLTLVGLECMDRVIQRSRCLFNSNMRYWGFTLAIDKPIGTSSPGCLEIDSALRPNGHRGVCSVEAILHVLKHQGSVIKNLDLRFKFDNEMALTLEKSIRIDGSMISILKIDCAFLTATGLECLDYIIQRSPNLVDIKLNNVYNTMDMEQRRWISSEWIGKDSTSRTAKWLSRRWDVPRLQKLDIHTRGDLTPEFSQWLINMLSIPGPIAPDLTAAEQPTPGSLECAFESLKEIRLNCWNVSLREWEAIVKAVDFSGLETLLIMGDHLNVKISTCLVDCLLQNSGANLPLKKLYLYSDKLVKSVHLEEMQRTRAMLEKKYPKLEFSIRIWMT</sequence>
<name>A0A1Y2G9H1_9FUNG</name>
<evidence type="ECO:0000256" key="1">
    <source>
        <dbReference type="SAM" id="Coils"/>
    </source>
</evidence>
<dbReference type="Proteomes" id="UP000193648">
    <property type="component" value="Unassembled WGS sequence"/>
</dbReference>
<dbReference type="InParanoid" id="A0A1Y2G9H1"/>
<dbReference type="PANTHER" id="PTHR47679:SF2">
    <property type="entry name" value="C-TERMINAL OF ROC (COR) DOMAIN-CONTAINING PROTEIN"/>
    <property type="match status" value="1"/>
</dbReference>